<keyword evidence="1" id="KW-0812">Transmembrane</keyword>
<gene>
    <name evidence="2" type="ORF">P255_01413</name>
</gene>
<protein>
    <submittedName>
        <fullName evidence="2">Uncharacterized protein</fullName>
    </submittedName>
</protein>
<keyword evidence="1" id="KW-1133">Transmembrane helix</keyword>
<keyword evidence="1" id="KW-0472">Membrane</keyword>
<accession>V2VT55</accession>
<sequence length="88" mass="9846">MKLIDSLKQWLGNTKQLHKLWSVRLSALGAFFMSIELAYGAQITIWWQTSAADYFPFLSPLLIKWIGLGLVITGVVVHLRSKGKNDGG</sequence>
<dbReference type="Pfam" id="PF25612">
    <property type="entry name" value="DUF7940"/>
    <property type="match status" value="1"/>
</dbReference>
<reference evidence="2 3" key="1">
    <citation type="submission" date="2013-10" db="EMBL/GenBank/DDBJ databases">
        <title>The Genome Sequence of Acinetobacter brisouii CIP 110357.</title>
        <authorList>
            <consortium name="The Broad Institute Genomics Platform"/>
            <consortium name="The Broad Institute Genome Sequencing Center for Infectious Disease"/>
            <person name="Cerqueira G."/>
            <person name="Feldgarden M."/>
            <person name="Courvalin P."/>
            <person name="Grillot-Courvalin C."/>
            <person name="Clermont D."/>
            <person name="Rocha E."/>
            <person name="Yoon E.-J."/>
            <person name="Nemec A."/>
            <person name="Young S.K."/>
            <person name="Zeng Q."/>
            <person name="Gargeya S."/>
            <person name="Fitzgerald M."/>
            <person name="Abouelleil A."/>
            <person name="Alvarado L."/>
            <person name="Berlin A.M."/>
            <person name="Chapman S.B."/>
            <person name="Gainer-Dewar J."/>
            <person name="Goldberg J."/>
            <person name="Gnerre S."/>
            <person name="Griggs A."/>
            <person name="Gujja S."/>
            <person name="Hansen M."/>
            <person name="Howarth C."/>
            <person name="Imamovic A."/>
            <person name="Ireland A."/>
            <person name="Larimer J."/>
            <person name="McCowan C."/>
            <person name="Murphy C."/>
            <person name="Pearson M."/>
            <person name="Poon T.W."/>
            <person name="Priest M."/>
            <person name="Roberts A."/>
            <person name="Saif S."/>
            <person name="Shea T."/>
            <person name="Sykes S."/>
            <person name="Wortman J."/>
            <person name="Nusbaum C."/>
            <person name="Birren B."/>
        </authorList>
    </citation>
    <scope>NUCLEOTIDE SEQUENCE [LARGE SCALE GENOMIC DNA]</scope>
    <source>
        <strain evidence="2 3">CIP 110357</strain>
    </source>
</reference>
<dbReference type="HOGENOM" id="CLU_2462024_0_0_6"/>
<evidence type="ECO:0000256" key="1">
    <source>
        <dbReference type="SAM" id="Phobius"/>
    </source>
</evidence>
<evidence type="ECO:0000313" key="2">
    <source>
        <dbReference type="EMBL" id="ESK50914.1"/>
    </source>
</evidence>
<dbReference type="InterPro" id="IPR057700">
    <property type="entry name" value="DUF7940"/>
</dbReference>
<dbReference type="OrthoDB" id="7569941at2"/>
<dbReference type="RefSeq" id="WP_004904837.1">
    <property type="nucleotide sequence ID" value="NZ_BBTI01000025.1"/>
</dbReference>
<dbReference type="PATRIC" id="fig|1341683.3.peg.1399"/>
<keyword evidence="3" id="KW-1185">Reference proteome</keyword>
<dbReference type="Proteomes" id="UP000018418">
    <property type="component" value="Unassembled WGS sequence"/>
</dbReference>
<feature type="transmembrane region" description="Helical" evidence="1">
    <location>
        <begin position="61"/>
        <end position="79"/>
    </location>
</feature>
<comment type="caution">
    <text evidence="2">The sequence shown here is derived from an EMBL/GenBank/DDBJ whole genome shotgun (WGS) entry which is preliminary data.</text>
</comment>
<dbReference type="AlphaFoldDB" id="V2VT55"/>
<dbReference type="EMBL" id="AYEU01000006">
    <property type="protein sequence ID" value="ESK50914.1"/>
    <property type="molecule type" value="Genomic_DNA"/>
</dbReference>
<name>V2VT55_9GAMM</name>
<evidence type="ECO:0000313" key="3">
    <source>
        <dbReference type="Proteomes" id="UP000018418"/>
    </source>
</evidence>
<feature type="transmembrane region" description="Helical" evidence="1">
    <location>
        <begin position="21"/>
        <end position="41"/>
    </location>
</feature>
<proteinExistence type="predicted"/>
<organism evidence="2 3">
    <name type="scientific">Acinetobacter brisouii CIP 110357</name>
    <dbReference type="NCBI Taxonomy" id="1341683"/>
    <lineage>
        <taxon>Bacteria</taxon>
        <taxon>Pseudomonadati</taxon>
        <taxon>Pseudomonadota</taxon>
        <taxon>Gammaproteobacteria</taxon>
        <taxon>Moraxellales</taxon>
        <taxon>Moraxellaceae</taxon>
        <taxon>Acinetobacter</taxon>
    </lineage>
</organism>